<dbReference type="SMART" id="SM00338">
    <property type="entry name" value="BRLZ"/>
    <property type="match status" value="1"/>
</dbReference>
<proteinExistence type="predicted"/>
<keyword evidence="10" id="KW-1185">Reference proteome</keyword>
<keyword evidence="5" id="KW-0539">Nucleus</keyword>
<evidence type="ECO:0000256" key="1">
    <source>
        <dbReference type="ARBA" id="ARBA00004123"/>
    </source>
</evidence>
<dbReference type="InterPro" id="IPR004827">
    <property type="entry name" value="bZIP"/>
</dbReference>
<evidence type="ECO:0000313" key="10">
    <source>
        <dbReference type="Proteomes" id="UP001374584"/>
    </source>
</evidence>
<organism evidence="9 10">
    <name type="scientific">Phaseolus coccineus</name>
    <name type="common">Scarlet runner bean</name>
    <name type="synonym">Phaseolus multiflorus</name>
    <dbReference type="NCBI Taxonomy" id="3886"/>
    <lineage>
        <taxon>Eukaryota</taxon>
        <taxon>Viridiplantae</taxon>
        <taxon>Streptophyta</taxon>
        <taxon>Embryophyta</taxon>
        <taxon>Tracheophyta</taxon>
        <taxon>Spermatophyta</taxon>
        <taxon>Magnoliopsida</taxon>
        <taxon>eudicotyledons</taxon>
        <taxon>Gunneridae</taxon>
        <taxon>Pentapetalae</taxon>
        <taxon>rosids</taxon>
        <taxon>fabids</taxon>
        <taxon>Fabales</taxon>
        <taxon>Fabaceae</taxon>
        <taxon>Papilionoideae</taxon>
        <taxon>50 kb inversion clade</taxon>
        <taxon>NPAAA clade</taxon>
        <taxon>indigoferoid/millettioid clade</taxon>
        <taxon>Phaseoleae</taxon>
        <taxon>Phaseolus</taxon>
    </lineage>
</organism>
<comment type="caution">
    <text evidence="9">The sequence shown here is derived from an EMBL/GenBank/DDBJ whole genome shotgun (WGS) entry which is preliminary data.</text>
</comment>
<dbReference type="Gene3D" id="1.20.5.170">
    <property type="match status" value="1"/>
</dbReference>
<dbReference type="GO" id="GO:0003700">
    <property type="term" value="F:DNA-binding transcription factor activity"/>
    <property type="evidence" value="ECO:0007669"/>
    <property type="project" value="InterPro"/>
</dbReference>
<dbReference type="AlphaFoldDB" id="A0AAN9NYV1"/>
<comment type="subcellular location">
    <subcellularLocation>
        <location evidence="1">Nucleus</location>
    </subcellularLocation>
</comment>
<evidence type="ECO:0000256" key="6">
    <source>
        <dbReference type="SAM" id="Coils"/>
    </source>
</evidence>
<keyword evidence="6" id="KW-0175">Coiled coil</keyword>
<feature type="domain" description="BZIP" evidence="8">
    <location>
        <begin position="26"/>
        <end position="41"/>
    </location>
</feature>
<evidence type="ECO:0000256" key="2">
    <source>
        <dbReference type="ARBA" id="ARBA00023015"/>
    </source>
</evidence>
<dbReference type="GO" id="GO:0005634">
    <property type="term" value="C:nucleus"/>
    <property type="evidence" value="ECO:0007669"/>
    <property type="project" value="UniProtKB-SubCell"/>
</dbReference>
<evidence type="ECO:0000259" key="8">
    <source>
        <dbReference type="PROSITE" id="PS00036"/>
    </source>
</evidence>
<dbReference type="GO" id="GO:0045893">
    <property type="term" value="P:positive regulation of DNA-templated transcription"/>
    <property type="evidence" value="ECO:0007669"/>
    <property type="project" value="TreeGrafter"/>
</dbReference>
<accession>A0AAN9NYV1</accession>
<dbReference type="PANTHER" id="PTHR45764:SF34">
    <property type="entry name" value="BZIP TRANSCRIPTION FACTOR 53"/>
    <property type="match status" value="1"/>
</dbReference>
<dbReference type="SUPFAM" id="SSF57959">
    <property type="entry name" value="Leucine zipper domain"/>
    <property type="match status" value="1"/>
</dbReference>
<keyword evidence="2" id="KW-0805">Transcription regulation</keyword>
<dbReference type="PANTHER" id="PTHR45764">
    <property type="entry name" value="BZIP TRANSCRIPTION FACTOR 44"/>
    <property type="match status" value="1"/>
</dbReference>
<dbReference type="PROSITE" id="PS00036">
    <property type="entry name" value="BZIP_BASIC"/>
    <property type="match status" value="1"/>
</dbReference>
<evidence type="ECO:0000256" key="3">
    <source>
        <dbReference type="ARBA" id="ARBA00023125"/>
    </source>
</evidence>
<keyword evidence="3" id="KW-0238">DNA-binding</keyword>
<evidence type="ECO:0000256" key="4">
    <source>
        <dbReference type="ARBA" id="ARBA00023163"/>
    </source>
</evidence>
<dbReference type="FunFam" id="1.20.5.170:FF:000020">
    <property type="entry name" value="BZIP transcription factor"/>
    <property type="match status" value="1"/>
</dbReference>
<reference evidence="9 10" key="1">
    <citation type="submission" date="2024-01" db="EMBL/GenBank/DDBJ databases">
        <title>The genomes of 5 underutilized Papilionoideae crops provide insights into root nodulation and disease resistanc.</title>
        <authorList>
            <person name="Jiang F."/>
        </authorList>
    </citation>
    <scope>NUCLEOTIDE SEQUENCE [LARGE SCALE GENOMIC DNA]</scope>
    <source>
        <strain evidence="9">JINMINGXINNONG_FW02</strain>
        <tissue evidence="9">Leaves</tissue>
    </source>
</reference>
<dbReference type="EMBL" id="JAYMYR010000002">
    <property type="protein sequence ID" value="KAK7379044.1"/>
    <property type="molecule type" value="Genomic_DNA"/>
</dbReference>
<evidence type="ECO:0000256" key="7">
    <source>
        <dbReference type="SAM" id="MobiDB-lite"/>
    </source>
</evidence>
<keyword evidence="4" id="KW-0804">Transcription</keyword>
<dbReference type="Proteomes" id="UP001374584">
    <property type="component" value="Unassembled WGS sequence"/>
</dbReference>
<feature type="coiled-coil region" evidence="6">
    <location>
        <begin position="67"/>
        <end position="94"/>
    </location>
</feature>
<gene>
    <name evidence="9" type="ORF">VNO80_04496</name>
</gene>
<protein>
    <recommendedName>
        <fullName evidence="8">BZIP domain-containing protein</fullName>
    </recommendedName>
</protein>
<dbReference type="InterPro" id="IPR046347">
    <property type="entry name" value="bZIP_sf"/>
</dbReference>
<sequence length="120" mass="13759">MSSSIEALSSCGYREEDSEMKEKKRKKMVSNRESARRSRMRKQEQLLKFTNEVNDLLSVKKKVAECIKEKEAAFAQTEAANNVLRAQVKELMDRLCFLNSIIQVADANQLSLQIPHTKPL</sequence>
<name>A0AAN9NYV1_PHACN</name>
<dbReference type="GO" id="GO:0046983">
    <property type="term" value="F:protein dimerization activity"/>
    <property type="evidence" value="ECO:0007669"/>
    <property type="project" value="UniProtKB-ARBA"/>
</dbReference>
<evidence type="ECO:0000313" key="9">
    <source>
        <dbReference type="EMBL" id="KAK7379044.1"/>
    </source>
</evidence>
<feature type="region of interest" description="Disordered" evidence="7">
    <location>
        <begin position="1"/>
        <end position="41"/>
    </location>
</feature>
<dbReference type="GO" id="GO:0000976">
    <property type="term" value="F:transcription cis-regulatory region binding"/>
    <property type="evidence" value="ECO:0007669"/>
    <property type="project" value="TreeGrafter"/>
</dbReference>
<evidence type="ECO:0000256" key="5">
    <source>
        <dbReference type="ARBA" id="ARBA00023242"/>
    </source>
</evidence>